<dbReference type="GO" id="GO:0046872">
    <property type="term" value="F:metal ion binding"/>
    <property type="evidence" value="ECO:0007669"/>
    <property type="project" value="UniProtKB-KW"/>
</dbReference>
<evidence type="ECO:0000256" key="5">
    <source>
        <dbReference type="ARBA" id="ARBA00022801"/>
    </source>
</evidence>
<dbReference type="PANTHER" id="PTHR33938">
    <property type="entry name" value="FERULOYL ESTERASE B-RELATED"/>
    <property type="match status" value="1"/>
</dbReference>
<keyword evidence="7" id="KW-1015">Disulfide bond</keyword>
<dbReference type="GO" id="GO:0004672">
    <property type="term" value="F:protein kinase activity"/>
    <property type="evidence" value="ECO:0007669"/>
    <property type="project" value="InterPro"/>
</dbReference>
<name>A0A8H4X9K1_9HYPO</name>
<reference evidence="10" key="2">
    <citation type="submission" date="2020-05" db="EMBL/GenBank/DDBJ databases">
        <authorList>
            <person name="Kim H.-S."/>
            <person name="Proctor R.H."/>
            <person name="Brown D.W."/>
        </authorList>
    </citation>
    <scope>NUCLEOTIDE SEQUENCE</scope>
    <source>
        <strain evidence="10">NRRL 20472</strain>
    </source>
</reference>
<dbReference type="EMBL" id="JABEXW010000298">
    <property type="protein sequence ID" value="KAF4966320.1"/>
    <property type="molecule type" value="Genomic_DNA"/>
</dbReference>
<dbReference type="InterPro" id="IPR011009">
    <property type="entry name" value="Kinase-like_dom_sf"/>
</dbReference>
<dbReference type="Proteomes" id="UP000622797">
    <property type="component" value="Unassembled WGS sequence"/>
</dbReference>
<protein>
    <recommendedName>
        <fullName evidence="8">Carboxylic ester hydrolase</fullName>
        <ecNumber evidence="8">3.1.1.-</ecNumber>
    </recommendedName>
</protein>
<dbReference type="Gene3D" id="3.40.50.1820">
    <property type="entry name" value="alpha/beta hydrolase"/>
    <property type="match status" value="1"/>
</dbReference>
<proteinExistence type="inferred from homology"/>
<dbReference type="Gene3D" id="3.30.200.20">
    <property type="entry name" value="Phosphorylase Kinase, domain 1"/>
    <property type="match status" value="1"/>
</dbReference>
<evidence type="ECO:0000313" key="11">
    <source>
        <dbReference type="Proteomes" id="UP000622797"/>
    </source>
</evidence>
<keyword evidence="6" id="KW-0106">Calcium</keyword>
<feature type="domain" description="Protein kinase" evidence="9">
    <location>
        <begin position="579"/>
        <end position="816"/>
    </location>
</feature>
<comment type="caution">
    <text evidence="10">The sequence shown here is derived from an EMBL/GenBank/DDBJ whole genome shotgun (WGS) entry which is preliminary data.</text>
</comment>
<dbReference type="PANTHER" id="PTHR33938:SF13">
    <property type="entry name" value="CARBOXYLIC ESTER HYDROLASE"/>
    <property type="match status" value="1"/>
</dbReference>
<keyword evidence="2" id="KW-0719">Serine esterase</keyword>
<dbReference type="SMART" id="SM00220">
    <property type="entry name" value="S_TKc"/>
    <property type="match status" value="1"/>
</dbReference>
<keyword evidence="11" id="KW-1185">Reference proteome</keyword>
<dbReference type="InterPro" id="IPR029058">
    <property type="entry name" value="AB_hydrolase_fold"/>
</dbReference>
<evidence type="ECO:0000313" key="10">
    <source>
        <dbReference type="EMBL" id="KAF4966320.1"/>
    </source>
</evidence>
<dbReference type="SUPFAM" id="SSF53474">
    <property type="entry name" value="alpha/beta-Hydrolases"/>
    <property type="match status" value="1"/>
</dbReference>
<accession>A0A8H4X9K1</accession>
<dbReference type="Gene3D" id="1.10.510.10">
    <property type="entry name" value="Transferase(Phosphotransferase) domain 1"/>
    <property type="match status" value="1"/>
</dbReference>
<dbReference type="EC" id="3.1.1.-" evidence="8"/>
<evidence type="ECO:0000256" key="4">
    <source>
        <dbReference type="ARBA" id="ARBA00022729"/>
    </source>
</evidence>
<evidence type="ECO:0000256" key="6">
    <source>
        <dbReference type="ARBA" id="ARBA00022837"/>
    </source>
</evidence>
<sequence>MSLSCSAQAIAEPILFGGKVIDFTVNLVENYSSEAKSILYYGHPTTIVENVNFCNITVTYTHPGQNDTIHVETWLPIDNYNGRLQSVGGGGWVAGRYPPSYTAMSGAIGEGYATSTTDAGLATQQDFGPDSWALTSEGNPNLYLLDNFAAVSLNDQATIAKSLIESFYGEEPKYSYWSGCSQGGRQGMILAQRYPEAYDGIHACAPAINWNQFFMGTFWPQLMMQELNYYPYPCEMNAVLAEAIEACDGLDGIVDGIISNEDACQFDPMDVVGRTFHCSDTAKNMSISSEAARIAKATWSGPTTSEGKFIWYGTNTGAQLGGTSLALTNDIGPAMTLCSNNTCHGAPLGLGEVWIKYWLEANSNWSYENMTRNSFDEYSHQAVQRYESVMGSNDPDLTTFYKRGGKILGYHGTHDQIIPVKGSRHYYNKVKEVIPQVETFYRLFEVPGLLHCSGGKGGQPTNTFDALRAWVENGTVPDELPHSFNDDNGDEQNRLLCPYPKKALLKGHGIKRASYKSKDFAANSPFIGRLFSSSVARCCKSQMPVQIYKCDIDAEPLHRYQPGGYHSLTLGEALKDGRYKILHKLGWGGYYTTWAARDEKNDQYVAIKIAVSDKDHSHLHTRNLAIAIPGLNHLSEVDFLDRLGKRETAPVSRADEMSLAGNVPPYVVRPASFRLKDVLILSPSVKIIDFGEGFFNKRTPSTLHTPLPVFELITGQPPFDVSMLTPQILVQQMTDFATDDLPLRWRAKWEEMQKGLLEEDDSIDLQEWMKEVYFDSHKQNEFTSGDIAIIARLVRRMLMFEPSLRATPSEILDDAW</sequence>
<evidence type="ECO:0000259" key="9">
    <source>
        <dbReference type="SMART" id="SM00220"/>
    </source>
</evidence>
<reference evidence="10" key="1">
    <citation type="journal article" date="2020" name="BMC Genomics">
        <title>Correction to: Identification and distribution of gene clusters required for synthesis of sphingolipid metabolism inhibitors in diverse species of the filamentous fungus Fusarium.</title>
        <authorList>
            <person name="Kim H.S."/>
            <person name="Lohmar J.M."/>
            <person name="Busman M."/>
            <person name="Brown D.W."/>
            <person name="Naumann T.A."/>
            <person name="Divon H.H."/>
            <person name="Lysoe E."/>
            <person name="Uhlig S."/>
            <person name="Proctor R.H."/>
        </authorList>
    </citation>
    <scope>NUCLEOTIDE SEQUENCE</scope>
    <source>
        <strain evidence="10">NRRL 20472</strain>
    </source>
</reference>
<dbReference type="AlphaFoldDB" id="A0A8H4X9K1"/>
<evidence type="ECO:0000256" key="2">
    <source>
        <dbReference type="ARBA" id="ARBA00022487"/>
    </source>
</evidence>
<dbReference type="SUPFAM" id="SSF56112">
    <property type="entry name" value="Protein kinase-like (PK-like)"/>
    <property type="match status" value="1"/>
</dbReference>
<comment type="similarity">
    <text evidence="1 8">Belongs to the tannase family.</text>
</comment>
<keyword evidence="3" id="KW-0479">Metal-binding</keyword>
<evidence type="ECO:0000256" key="7">
    <source>
        <dbReference type="ARBA" id="ARBA00023157"/>
    </source>
</evidence>
<dbReference type="GO" id="GO:0005524">
    <property type="term" value="F:ATP binding"/>
    <property type="evidence" value="ECO:0007669"/>
    <property type="project" value="InterPro"/>
</dbReference>
<keyword evidence="5 8" id="KW-0378">Hydrolase</keyword>
<dbReference type="Pfam" id="PF07519">
    <property type="entry name" value="Tannase"/>
    <property type="match status" value="1"/>
</dbReference>
<keyword evidence="4" id="KW-0732">Signal</keyword>
<organism evidence="10 11">
    <name type="scientific">Fusarium sarcochroum</name>
    <dbReference type="NCBI Taxonomy" id="1208366"/>
    <lineage>
        <taxon>Eukaryota</taxon>
        <taxon>Fungi</taxon>
        <taxon>Dikarya</taxon>
        <taxon>Ascomycota</taxon>
        <taxon>Pezizomycotina</taxon>
        <taxon>Sordariomycetes</taxon>
        <taxon>Hypocreomycetidae</taxon>
        <taxon>Hypocreales</taxon>
        <taxon>Nectriaceae</taxon>
        <taxon>Fusarium</taxon>
        <taxon>Fusarium lateritium species complex</taxon>
    </lineage>
</organism>
<dbReference type="OrthoDB" id="3039123at2759"/>
<evidence type="ECO:0000256" key="3">
    <source>
        <dbReference type="ARBA" id="ARBA00022723"/>
    </source>
</evidence>
<dbReference type="InterPro" id="IPR000719">
    <property type="entry name" value="Prot_kinase_dom"/>
</dbReference>
<dbReference type="InterPro" id="IPR011118">
    <property type="entry name" value="Tannase/feruloyl_esterase"/>
</dbReference>
<gene>
    <name evidence="10" type="ORF">FSARC_5992</name>
</gene>
<evidence type="ECO:0000256" key="8">
    <source>
        <dbReference type="RuleBase" id="RU361238"/>
    </source>
</evidence>
<dbReference type="GO" id="GO:0030600">
    <property type="term" value="F:feruloyl esterase activity"/>
    <property type="evidence" value="ECO:0007669"/>
    <property type="project" value="UniProtKB-ARBA"/>
</dbReference>
<evidence type="ECO:0000256" key="1">
    <source>
        <dbReference type="ARBA" id="ARBA00006249"/>
    </source>
</evidence>